<proteinExistence type="predicted"/>
<dbReference type="EMBL" id="LXHE01000005">
    <property type="protein sequence ID" value="OAV01450.1"/>
    <property type="molecule type" value="Genomic_DNA"/>
</dbReference>
<name>A0A7Z0UZA3_MORCA</name>
<gene>
    <name evidence="1" type="ORF">AO382_0725</name>
</gene>
<evidence type="ECO:0000313" key="2">
    <source>
        <dbReference type="Proteomes" id="UP000078446"/>
    </source>
</evidence>
<dbReference type="AlphaFoldDB" id="A0A7Z0UZA3"/>
<dbReference type="Proteomes" id="UP000078446">
    <property type="component" value="Unassembled WGS sequence"/>
</dbReference>
<sequence>MGNEMNKNLVDRPSKGRPFQVRLPTTEIREAFEKYCADNLRSLDAQSSILIIQELQKLGYLDNANNPSIKRATINNQEGVKNDLLTLELSIL</sequence>
<comment type="caution">
    <text evidence="1">The sequence shown here is derived from an EMBL/GenBank/DDBJ whole genome shotgun (WGS) entry which is preliminary data.</text>
</comment>
<reference evidence="1 2" key="1">
    <citation type="journal article" date="2016" name="Genome Biol. Evol.">
        <title>Comparative Genomic Analyses of the Moraxella catarrhalis Serosensitive and Seroresistant Lineages Demonstrate Their Independent Evolution.</title>
        <authorList>
            <person name="Earl J.P."/>
            <person name="de Vries S.P."/>
            <person name="Ahmed A."/>
            <person name="Powell E."/>
            <person name="Schultz M.P."/>
            <person name="Hermans P.W."/>
            <person name="Hill D.J."/>
            <person name="Zhou Z."/>
            <person name="Constantinidou C.I."/>
            <person name="Hu F.Z."/>
            <person name="Bootsma H.J."/>
            <person name="Ehrlich G.D."/>
        </authorList>
    </citation>
    <scope>NUCLEOTIDE SEQUENCE [LARGE SCALE GENOMIC DNA]</scope>
    <source>
        <strain evidence="1 2">Z7574</strain>
    </source>
</reference>
<evidence type="ECO:0000313" key="1">
    <source>
        <dbReference type="EMBL" id="OAV01450.1"/>
    </source>
</evidence>
<accession>A0A7Z0UZA3</accession>
<protein>
    <submittedName>
        <fullName evidence="1">Uncharacterized protein</fullName>
    </submittedName>
</protein>
<organism evidence="1 2">
    <name type="scientific">Moraxella catarrhalis</name>
    <name type="common">Branhamella catarrhalis</name>
    <dbReference type="NCBI Taxonomy" id="480"/>
    <lineage>
        <taxon>Bacteria</taxon>
        <taxon>Pseudomonadati</taxon>
        <taxon>Pseudomonadota</taxon>
        <taxon>Gammaproteobacteria</taxon>
        <taxon>Moraxellales</taxon>
        <taxon>Moraxellaceae</taxon>
        <taxon>Moraxella</taxon>
    </lineage>
</organism>